<name>U9TFF8_RHIID</name>
<reference evidence="1" key="1">
    <citation type="submission" date="2013-07" db="EMBL/GenBank/DDBJ databases">
        <title>The genome of an arbuscular mycorrhizal fungus provides insights into the evolution of the oldest plant symbiosis.</title>
        <authorList>
            <consortium name="DOE Joint Genome Institute"/>
            <person name="Tisserant E."/>
            <person name="Malbreil M."/>
            <person name="Kuo A."/>
            <person name="Kohler A."/>
            <person name="Symeonidi A."/>
            <person name="Balestrini R."/>
            <person name="Charron P."/>
            <person name="Duensing N."/>
            <person name="Frei-dit-Frey N."/>
            <person name="Gianinazzi-Pearson V."/>
            <person name="Gilbert B."/>
            <person name="Handa Y."/>
            <person name="Hijri M."/>
            <person name="Kaul R."/>
            <person name="Kawaguchi M."/>
            <person name="Krajinski F."/>
            <person name="Lammers P."/>
            <person name="Lapierre D."/>
            <person name="Masclaux F.G."/>
            <person name="Murat C."/>
            <person name="Morin E."/>
            <person name="Ndikumana S."/>
            <person name="Pagni M."/>
            <person name="Petitpierre D."/>
            <person name="Requena N."/>
            <person name="Rosikiewicz P."/>
            <person name="Riley R."/>
            <person name="Saito K."/>
            <person name="San Clemente H."/>
            <person name="Shapiro H."/>
            <person name="van Tuinen D."/>
            <person name="Becard G."/>
            <person name="Bonfante P."/>
            <person name="Paszkowski U."/>
            <person name="Shachar-Hill Y."/>
            <person name="Young J.P."/>
            <person name="Sanders I.R."/>
            <person name="Henrissat B."/>
            <person name="Rensing S.A."/>
            <person name="Grigoriev I.V."/>
            <person name="Corradi N."/>
            <person name="Roux C."/>
            <person name="Martin F."/>
        </authorList>
    </citation>
    <scope>NUCLEOTIDE SEQUENCE</scope>
    <source>
        <strain evidence="1">DAOM 197198</strain>
    </source>
</reference>
<gene>
    <name evidence="1" type="ORF">GLOINDRAFT_86567</name>
</gene>
<evidence type="ECO:0000313" key="1">
    <source>
        <dbReference type="EMBL" id="ESA02076.1"/>
    </source>
</evidence>
<protein>
    <submittedName>
        <fullName evidence="1">Uncharacterized protein</fullName>
    </submittedName>
</protein>
<sequence>MIRITNHFFKVVHKIDWFAIIRPADCVMGTTKRVKFFLQAFRNKTQITPRIMEELAEREAKEIYVLYQENLNFFRIKKFTLNLEKFHLLIFEVPKAQTNNSKHGNIKHETGYQEIKQNSYCEFVATQ</sequence>
<accession>U9TFF8</accession>
<dbReference type="EMBL" id="KI295981">
    <property type="protein sequence ID" value="ESA02076.1"/>
    <property type="molecule type" value="Genomic_DNA"/>
</dbReference>
<organism evidence="1">
    <name type="scientific">Rhizophagus irregularis (strain DAOM 181602 / DAOM 197198 / MUCL 43194)</name>
    <name type="common">Arbuscular mycorrhizal fungus</name>
    <name type="synonym">Glomus intraradices</name>
    <dbReference type="NCBI Taxonomy" id="747089"/>
    <lineage>
        <taxon>Eukaryota</taxon>
        <taxon>Fungi</taxon>
        <taxon>Fungi incertae sedis</taxon>
        <taxon>Mucoromycota</taxon>
        <taxon>Glomeromycotina</taxon>
        <taxon>Glomeromycetes</taxon>
        <taxon>Glomerales</taxon>
        <taxon>Glomeraceae</taxon>
        <taxon>Rhizophagus</taxon>
    </lineage>
</organism>
<dbReference type="AlphaFoldDB" id="U9TFF8"/>
<proteinExistence type="predicted"/>
<dbReference type="HOGENOM" id="CLU_1971678_0_0_1"/>